<accession>A0A9W6SGW2</accession>
<dbReference type="RefSeq" id="WP_285662068.1">
    <property type="nucleotide sequence ID" value="NZ_BSTX01000001.1"/>
</dbReference>
<evidence type="ECO:0000313" key="2">
    <source>
        <dbReference type="EMBL" id="GLZ76919.1"/>
    </source>
</evidence>
<organism evidence="2 3">
    <name type="scientific">Actinorhabdospora filicis</name>
    <dbReference type="NCBI Taxonomy" id="1785913"/>
    <lineage>
        <taxon>Bacteria</taxon>
        <taxon>Bacillati</taxon>
        <taxon>Actinomycetota</taxon>
        <taxon>Actinomycetes</taxon>
        <taxon>Micromonosporales</taxon>
        <taxon>Micromonosporaceae</taxon>
        <taxon>Actinorhabdospora</taxon>
    </lineage>
</organism>
<protein>
    <recommendedName>
        <fullName evidence="4">PH domain-containing protein</fullName>
    </recommendedName>
</protein>
<sequence length="202" mass="22397">MTTTPRPRARGEARVRLRRRFPWRHVLRLLAYLVLAAAILALTRYLFAMEPDMLDTGVPNPLRHAEAFVAGVLIAGTIPYAYRLMRLPKLEVNHFGLIVRPGALRTLVLPWVHIEQVAVYTAAKGRTYLLIACDGHQGRLGDRPGYGDRIVLREALHLTGGMLADFDLAVRSRDFADTPSAQLAQLSAFAPAHVDVVDATEA</sequence>
<dbReference type="EMBL" id="BSTX01000001">
    <property type="protein sequence ID" value="GLZ76919.1"/>
    <property type="molecule type" value="Genomic_DNA"/>
</dbReference>
<evidence type="ECO:0000256" key="1">
    <source>
        <dbReference type="SAM" id="Phobius"/>
    </source>
</evidence>
<gene>
    <name evidence="2" type="ORF">Afil01_17260</name>
</gene>
<keyword evidence="1" id="KW-1133">Transmembrane helix</keyword>
<feature type="transmembrane region" description="Helical" evidence="1">
    <location>
        <begin position="67"/>
        <end position="85"/>
    </location>
</feature>
<keyword evidence="1" id="KW-0812">Transmembrane</keyword>
<keyword evidence="3" id="KW-1185">Reference proteome</keyword>
<reference evidence="2" key="1">
    <citation type="submission" date="2023-03" db="EMBL/GenBank/DDBJ databases">
        <title>Actinorhabdospora filicis NBRC 111898.</title>
        <authorList>
            <person name="Ichikawa N."/>
            <person name="Sato H."/>
            <person name="Tonouchi N."/>
        </authorList>
    </citation>
    <scope>NUCLEOTIDE SEQUENCE</scope>
    <source>
        <strain evidence="2">NBRC 111898</strain>
    </source>
</reference>
<evidence type="ECO:0008006" key="4">
    <source>
        <dbReference type="Google" id="ProtNLM"/>
    </source>
</evidence>
<dbReference type="Proteomes" id="UP001165079">
    <property type="component" value="Unassembled WGS sequence"/>
</dbReference>
<keyword evidence="1" id="KW-0472">Membrane</keyword>
<feature type="transmembrane region" description="Helical" evidence="1">
    <location>
        <begin position="26"/>
        <end position="47"/>
    </location>
</feature>
<evidence type="ECO:0000313" key="3">
    <source>
        <dbReference type="Proteomes" id="UP001165079"/>
    </source>
</evidence>
<name>A0A9W6SGW2_9ACTN</name>
<proteinExistence type="predicted"/>
<comment type="caution">
    <text evidence="2">The sequence shown here is derived from an EMBL/GenBank/DDBJ whole genome shotgun (WGS) entry which is preliminary data.</text>
</comment>
<dbReference type="AlphaFoldDB" id="A0A9W6SGW2"/>